<dbReference type="GO" id="GO:0032259">
    <property type="term" value="P:methylation"/>
    <property type="evidence" value="ECO:0007669"/>
    <property type="project" value="UniProtKB-KW"/>
</dbReference>
<evidence type="ECO:0000259" key="1">
    <source>
        <dbReference type="Pfam" id="PF13649"/>
    </source>
</evidence>
<dbReference type="CDD" id="cd02440">
    <property type="entry name" value="AdoMet_MTases"/>
    <property type="match status" value="1"/>
</dbReference>
<dbReference type="Proteomes" id="UP001582793">
    <property type="component" value="Unassembled WGS sequence"/>
</dbReference>
<accession>A0ABV5CII7</accession>
<dbReference type="EMBL" id="JBCGDC010000003">
    <property type="protein sequence ID" value="MFB6391810.1"/>
    <property type="molecule type" value="Genomic_DNA"/>
</dbReference>
<dbReference type="GO" id="GO:0008168">
    <property type="term" value="F:methyltransferase activity"/>
    <property type="evidence" value="ECO:0007669"/>
    <property type="project" value="UniProtKB-KW"/>
</dbReference>
<dbReference type="InterPro" id="IPR029063">
    <property type="entry name" value="SAM-dependent_MTases_sf"/>
</dbReference>
<evidence type="ECO:0000313" key="3">
    <source>
        <dbReference type="Proteomes" id="UP001582793"/>
    </source>
</evidence>
<evidence type="ECO:0000313" key="2">
    <source>
        <dbReference type="EMBL" id="MFB6391810.1"/>
    </source>
</evidence>
<keyword evidence="2" id="KW-0808">Transferase</keyword>
<dbReference type="InterPro" id="IPR041698">
    <property type="entry name" value="Methyltransf_25"/>
</dbReference>
<keyword evidence="3" id="KW-1185">Reference proteome</keyword>
<dbReference type="SUPFAM" id="SSF53335">
    <property type="entry name" value="S-adenosyl-L-methionine-dependent methyltransferases"/>
    <property type="match status" value="1"/>
</dbReference>
<dbReference type="Pfam" id="PF13649">
    <property type="entry name" value="Methyltransf_25"/>
    <property type="match status" value="1"/>
</dbReference>
<gene>
    <name evidence="2" type="ORF">AAFH96_01655</name>
</gene>
<protein>
    <submittedName>
        <fullName evidence="2">Class I SAM-dependent methyltransferase</fullName>
        <ecNumber evidence="2">2.1.-.-</ecNumber>
    </submittedName>
</protein>
<keyword evidence="2" id="KW-0489">Methyltransferase</keyword>
<proteinExistence type="predicted"/>
<feature type="domain" description="Methyltransferase" evidence="1">
    <location>
        <begin position="43"/>
        <end position="130"/>
    </location>
</feature>
<reference evidence="2 3" key="1">
    <citation type="submission" date="2024-04" db="EMBL/GenBank/DDBJ databases">
        <title>Polymorphospora sp. isolated from Baiyangdian Lake in Xiong'an New Area.</title>
        <authorList>
            <person name="Zhang X."/>
            <person name="Liu J."/>
        </authorList>
    </citation>
    <scope>NUCLEOTIDE SEQUENCE [LARGE SCALE GENOMIC DNA]</scope>
    <source>
        <strain evidence="2 3">2-325</strain>
    </source>
</reference>
<name>A0ABV5CII7_9ACTN</name>
<comment type="caution">
    <text evidence="2">The sequence shown here is derived from an EMBL/GenBank/DDBJ whole genome shotgun (WGS) entry which is preliminary data.</text>
</comment>
<dbReference type="Gene3D" id="3.40.50.150">
    <property type="entry name" value="Vaccinia Virus protein VP39"/>
    <property type="match status" value="1"/>
</dbReference>
<organism evidence="2 3">
    <name type="scientific">Polymorphospora lycopeni</name>
    <dbReference type="NCBI Taxonomy" id="3140240"/>
    <lineage>
        <taxon>Bacteria</taxon>
        <taxon>Bacillati</taxon>
        <taxon>Actinomycetota</taxon>
        <taxon>Actinomycetes</taxon>
        <taxon>Micromonosporales</taxon>
        <taxon>Micromonosporaceae</taxon>
        <taxon>Polymorphospora</taxon>
    </lineage>
</organism>
<sequence>MLTGLRCDRVDGDGRQTVLPVHRWHGAAEPVMRRLIDRCAGPVLDVGCGPGRLSAEVVARGLPALGIDTSPRAVRLTRERGAAALCRSVFDRLPHEGRWRHVLLADGNLGIGGDPVALLRRCAGLLRRGGTVVVEVDEPGSGLWRGWSRLHHQRGEGVPFEWARVGLDALPALVVDTPLVIGVVLCDEDRWFAELAPA</sequence>
<dbReference type="EC" id="2.1.-.-" evidence="2"/>